<dbReference type="GO" id="GO:0004519">
    <property type="term" value="F:endonuclease activity"/>
    <property type="evidence" value="ECO:0007669"/>
    <property type="project" value="UniProtKB-KW"/>
</dbReference>
<dbReference type="PROSITE" id="PS50013">
    <property type="entry name" value="CHROMO_2"/>
    <property type="match status" value="1"/>
</dbReference>
<dbReference type="InterPro" id="IPR041577">
    <property type="entry name" value="RT_RNaseH_2"/>
</dbReference>
<dbReference type="Gene3D" id="1.10.340.70">
    <property type="match status" value="1"/>
</dbReference>
<dbReference type="InterPro" id="IPR021109">
    <property type="entry name" value="Peptidase_aspartic_dom_sf"/>
</dbReference>
<dbReference type="EMBL" id="SSTE01001889">
    <property type="protein sequence ID" value="KAA0064684.1"/>
    <property type="molecule type" value="Genomic_DNA"/>
</dbReference>
<dbReference type="PROSITE" id="PS50878">
    <property type="entry name" value="RT_POL"/>
    <property type="match status" value="1"/>
</dbReference>
<dbReference type="InterPro" id="IPR011990">
    <property type="entry name" value="TPR-like_helical_dom_sf"/>
</dbReference>
<evidence type="ECO:0000313" key="14">
    <source>
        <dbReference type="EMBL" id="TYK19906.1"/>
    </source>
</evidence>
<dbReference type="GO" id="GO:0015074">
    <property type="term" value="P:DNA integration"/>
    <property type="evidence" value="ECO:0007669"/>
    <property type="project" value="InterPro"/>
</dbReference>
<feature type="compositionally biased region" description="Basic and acidic residues" evidence="9">
    <location>
        <begin position="80"/>
        <end position="109"/>
    </location>
</feature>
<dbReference type="Pfam" id="PF17921">
    <property type="entry name" value="Integrase_H2C2"/>
    <property type="match status" value="1"/>
</dbReference>
<dbReference type="Gene3D" id="1.25.40.10">
    <property type="entry name" value="Tetratricopeptide repeat domain"/>
    <property type="match status" value="1"/>
</dbReference>
<dbReference type="Gene3D" id="3.30.70.270">
    <property type="match status" value="2"/>
</dbReference>
<dbReference type="InterPro" id="IPR041588">
    <property type="entry name" value="Integrase_H2C2"/>
</dbReference>
<keyword evidence="4" id="KW-0540">Nuclease</keyword>
<evidence type="ECO:0000256" key="1">
    <source>
        <dbReference type="ARBA" id="ARBA00022670"/>
    </source>
</evidence>
<dbReference type="GO" id="GO:0003964">
    <property type="term" value="F:RNA-directed DNA polymerase activity"/>
    <property type="evidence" value="ECO:0007669"/>
    <property type="project" value="UniProtKB-KW"/>
</dbReference>
<evidence type="ECO:0000313" key="16">
    <source>
        <dbReference type="Proteomes" id="UP000321947"/>
    </source>
</evidence>
<feature type="domain" description="Chromo" evidence="10">
    <location>
        <begin position="1120"/>
        <end position="1158"/>
    </location>
</feature>
<evidence type="ECO:0000256" key="8">
    <source>
        <dbReference type="ARBA" id="ARBA00023268"/>
    </source>
</evidence>
<evidence type="ECO:0000313" key="13">
    <source>
        <dbReference type="EMBL" id="KAA0064684.1"/>
    </source>
</evidence>
<keyword evidence="2" id="KW-0808">Transferase</keyword>
<reference evidence="15 16" key="1">
    <citation type="submission" date="2019-08" db="EMBL/GenBank/DDBJ databases">
        <title>Draft genome sequences of two oriental melons (Cucumis melo L. var makuwa).</title>
        <authorList>
            <person name="Kwon S.-Y."/>
        </authorList>
    </citation>
    <scope>NUCLEOTIDE SEQUENCE [LARGE SCALE GENOMIC DNA]</scope>
    <source>
        <strain evidence="16">cv. Chang Bougi</strain>
        <strain evidence="15">cv. SW 3</strain>
        <tissue evidence="13">Leaf</tissue>
    </source>
</reference>
<keyword evidence="5" id="KW-0255">Endonuclease</keyword>
<dbReference type="GO" id="GO:0006508">
    <property type="term" value="P:proteolysis"/>
    <property type="evidence" value="ECO:0007669"/>
    <property type="project" value="UniProtKB-KW"/>
</dbReference>
<dbReference type="OrthoDB" id="421075at2759"/>
<evidence type="ECO:0000259" key="12">
    <source>
        <dbReference type="PROSITE" id="PS50994"/>
    </source>
</evidence>
<evidence type="ECO:0000259" key="11">
    <source>
        <dbReference type="PROSITE" id="PS50878"/>
    </source>
</evidence>
<comment type="caution">
    <text evidence="13">The sequence shown here is derived from an EMBL/GenBank/DDBJ whole genome shotgun (WGS) entry which is preliminary data.</text>
</comment>
<dbReference type="SUPFAM" id="SSF53098">
    <property type="entry name" value="Ribonuclease H-like"/>
    <property type="match status" value="1"/>
</dbReference>
<evidence type="ECO:0000256" key="9">
    <source>
        <dbReference type="SAM" id="MobiDB-lite"/>
    </source>
</evidence>
<dbReference type="InterPro" id="IPR043502">
    <property type="entry name" value="DNA/RNA_pol_sf"/>
</dbReference>
<keyword evidence="1" id="KW-0645">Protease</keyword>
<dbReference type="STRING" id="1194695.A0A5A7VBR1"/>
<dbReference type="Pfam" id="PF17919">
    <property type="entry name" value="RT_RNaseH_2"/>
    <property type="match status" value="1"/>
</dbReference>
<proteinExistence type="predicted"/>
<dbReference type="InterPro" id="IPR050951">
    <property type="entry name" value="Retrovirus_Pol_polyprotein"/>
</dbReference>
<evidence type="ECO:0000259" key="10">
    <source>
        <dbReference type="PROSITE" id="PS50013"/>
    </source>
</evidence>
<dbReference type="CDD" id="cd00303">
    <property type="entry name" value="retropepsin_like"/>
    <property type="match status" value="1"/>
</dbReference>
<evidence type="ECO:0000256" key="7">
    <source>
        <dbReference type="ARBA" id="ARBA00022918"/>
    </source>
</evidence>
<dbReference type="InterPro" id="IPR001584">
    <property type="entry name" value="Integrase_cat-core"/>
</dbReference>
<evidence type="ECO:0000256" key="5">
    <source>
        <dbReference type="ARBA" id="ARBA00022759"/>
    </source>
</evidence>
<keyword evidence="8" id="KW-0511">Multifunctional enzyme</keyword>
<name>A0A5A7VBR1_CUCMM</name>
<organism evidence="13 15">
    <name type="scientific">Cucumis melo var. makuwa</name>
    <name type="common">Oriental melon</name>
    <dbReference type="NCBI Taxonomy" id="1194695"/>
    <lineage>
        <taxon>Eukaryota</taxon>
        <taxon>Viridiplantae</taxon>
        <taxon>Streptophyta</taxon>
        <taxon>Embryophyta</taxon>
        <taxon>Tracheophyta</taxon>
        <taxon>Spermatophyta</taxon>
        <taxon>Magnoliopsida</taxon>
        <taxon>eudicotyledons</taxon>
        <taxon>Gunneridae</taxon>
        <taxon>Pentapetalae</taxon>
        <taxon>rosids</taxon>
        <taxon>fabids</taxon>
        <taxon>Cucurbitales</taxon>
        <taxon>Cucurbitaceae</taxon>
        <taxon>Benincaseae</taxon>
        <taxon>Cucumis</taxon>
    </lineage>
</organism>
<dbReference type="SUPFAM" id="SSF56672">
    <property type="entry name" value="DNA/RNA polymerases"/>
    <property type="match status" value="1"/>
</dbReference>
<feature type="region of interest" description="Disordered" evidence="9">
    <location>
        <begin position="68"/>
        <end position="139"/>
    </location>
</feature>
<dbReference type="InterPro" id="IPR036397">
    <property type="entry name" value="RNaseH_sf"/>
</dbReference>
<dbReference type="InterPro" id="IPR043128">
    <property type="entry name" value="Rev_trsase/Diguanyl_cyclase"/>
</dbReference>
<dbReference type="SUPFAM" id="SSF48452">
    <property type="entry name" value="TPR-like"/>
    <property type="match status" value="2"/>
</dbReference>
<dbReference type="CDD" id="cd01647">
    <property type="entry name" value="RT_LTR"/>
    <property type="match status" value="1"/>
</dbReference>
<dbReference type="FunFam" id="3.30.70.270:FF:000020">
    <property type="entry name" value="Transposon Tf2-6 polyprotein-like Protein"/>
    <property type="match status" value="1"/>
</dbReference>
<sequence length="1927" mass="220187">MVQTHIEERLEAIDQEISGMKKEMSKVPAIEISLSEISKNLELMRLQSEKQQQMLLTMMETNAWERSAMREGMEGTPVRNAEKDKGKENEASSSKTEESKRNFGDDRNEKKKAKPMKATVTETNSRRWKCRSSPAKTSTHGYFAPKEEYRNLFDQLVAPLFDLPERVVEDTFMNGLLPWIRAEVAFCRPKSLAEMMEVAQCNEKYSADHKCKMKEHRELKMFVVTNDKEELEIVDEEEIEKGELNSVEVKGDTTTFVELSINSVVSFNDPGTMKVQGKLQNEDVTILIDCGATHNFVSEKLVKKLLIPIKETTHYGVILGSGAAVQGMQWLHSLGVTMVDRKNLLLTFSVEGKTIKIQGDPSLTKARVSLKNMIKAWGMEDEGFLVECRAIELTNNDYCNAHMEIEVDSTLSTVLKQFEDVFEWPEKLPPRRKIEHQIHLKQGIDPINVRPYRYRFQQKEEMEKLVKEMLESGVIRPNISPFSSPVLLVKKKDGSWHFCVDYRAVNNATIPDKFPFPVVEELFDELSGAAVFSKIDLKPRYHQIRMVEKDIEKTAFRTHEGHYEFLVMPFGLTNAPATFQALMNTIFKPFLRKFVLVFFDDILIYSKNTVDHVEHMRKVLSVLREHELYANKKKCSFAQQKVEYLGHIMSGEGVEVDPEKIKSITKWPKPTNIKEVRGFLGLTGYYRRFVQNYGAIAAPLTQLLKKGGYKWSAEAEDAFERLKKAMSSLPILALPDFNQPFEIDTDASGYGVGAVLIQAKRPIAYYNHTLALRDRARLRVRQPQYQNWIAKLLGYSFEVIYKPGEENRAADALSQIPAEVELKGLSVLVTVDLELIKKKVHQDPKFQKLIAELRELEDRQNNKYSLQNDVLKYKDRLVVSKTSSLISSILGFLRTNKRISSDLYWKGMKTDIKKHCEECLICQRNKSLALSPAGLLVPLEILQAIWNDIFIDFVEGLPKTNGSEVILVVVDRLSKYGHFLPLKHPFTAKVVAELFIREVVRLHGFPLSIVSDRDKVFPSYFWQELFRLSGTKLNKSTTYHPQTDGQTEVVNRGVETYHRCFCNEKPKEWVKWLPWTKYWYNTTFQRAIGMSHFQLKKLIGPHENAQPTVQHINEKFEWKSIPEEVLEYRQNKTEQWEVLTKWEGLPLHEATWESYEEMHRLYPTLHLEDKLYWNRCEKQLARQAFDYARSIDPSLALPWAGMSADLNVRESTSEEAFESCLRAAQILPVAEFQIGLAKLSLQAGHLSSPQVFGAIRQAVQLAPCYPESYNLSGLAFEAQLDYQSAVAAYRLAHLTISHFSDRVPRSHVRDISINLARSLCMVGNFFEALQECENLSREGMLDNEGLQVYAFSLWKLGKNDQALSAVRTLASGICTMEITRTAASIGFICRLLCSISGLDSAINSITKMPTNFFQSSKLSFLVAAVHALDHSDRLEAIVLSSRSCLQSHEEITRMHSLIALSKLIKYRTNNCLGFLNGVMHLRKALHAYPSSSLIRNLLGYLLLSNEERDDYHTATRCCNMLYGFDQQNKGLKSAFEIHGAGAVACYTIGTSHPRFTFPTCSYQCQNGIGTIRQLQKCLRQEPWNYDARYLLILNILQKAREERFPCHLCVTIERLILIAFSDEPYFTKDVSHQYKKFQLLLCASEISLQGGDQIKCINYAKAASSISLPEIYLFYAHLLLCRAYAAENDSNNLRKEFIKCLDLKTDNYLGWVCLKFIASRYELHDESNILELSLKKWSVESKSLQHMVMPMFVDGLISFGSQDFVAAEKYFAQACFSGHDGCLLLCHGVTCMELARQLCSPHFLRLAVNSLLKAQVISVPIPIVSIMLAQAEGSLGLKENWESGLRLEWSSWPPDMRSAEILFQMHLLAKQSKVVSDQFKVEICQSPLRWVLRAIHIGLDKTDSSSFDPVGIYAITLIQTPSSYGRL</sequence>
<dbReference type="GO" id="GO:0003676">
    <property type="term" value="F:nucleic acid binding"/>
    <property type="evidence" value="ECO:0007669"/>
    <property type="project" value="InterPro"/>
</dbReference>
<dbReference type="SUPFAM" id="SSF54160">
    <property type="entry name" value="Chromo domain-like"/>
    <property type="match status" value="1"/>
</dbReference>
<dbReference type="Proteomes" id="UP000321393">
    <property type="component" value="Unassembled WGS sequence"/>
</dbReference>
<dbReference type="PROSITE" id="PS50994">
    <property type="entry name" value="INTEGRASE"/>
    <property type="match status" value="1"/>
</dbReference>
<dbReference type="InterPro" id="IPR016197">
    <property type="entry name" value="Chromo-like_dom_sf"/>
</dbReference>
<keyword evidence="7" id="KW-0695">RNA-directed DNA polymerase</keyword>
<dbReference type="GO" id="GO:0008233">
    <property type="term" value="F:peptidase activity"/>
    <property type="evidence" value="ECO:0007669"/>
    <property type="project" value="UniProtKB-KW"/>
</dbReference>
<feature type="domain" description="Integrase catalytic" evidence="12">
    <location>
        <begin position="928"/>
        <end position="1100"/>
    </location>
</feature>
<dbReference type="InterPro" id="IPR012337">
    <property type="entry name" value="RNaseH-like_sf"/>
</dbReference>
<dbReference type="Gene3D" id="3.10.10.10">
    <property type="entry name" value="HIV Type 1 Reverse Transcriptase, subunit A, domain 1"/>
    <property type="match status" value="1"/>
</dbReference>
<dbReference type="EMBL" id="SSTD01006426">
    <property type="protein sequence ID" value="TYK19906.1"/>
    <property type="molecule type" value="Genomic_DNA"/>
</dbReference>
<accession>A0A5A7VBR1</accession>
<evidence type="ECO:0000256" key="2">
    <source>
        <dbReference type="ARBA" id="ARBA00022679"/>
    </source>
</evidence>
<dbReference type="PANTHER" id="PTHR37984">
    <property type="entry name" value="PROTEIN CBG26694"/>
    <property type="match status" value="1"/>
</dbReference>
<dbReference type="Proteomes" id="UP000321947">
    <property type="component" value="Unassembled WGS sequence"/>
</dbReference>
<evidence type="ECO:0000256" key="4">
    <source>
        <dbReference type="ARBA" id="ARBA00022722"/>
    </source>
</evidence>
<dbReference type="Pfam" id="PF00078">
    <property type="entry name" value="RVT_1"/>
    <property type="match status" value="1"/>
</dbReference>
<evidence type="ECO:0000256" key="6">
    <source>
        <dbReference type="ARBA" id="ARBA00022801"/>
    </source>
</evidence>
<dbReference type="InterPro" id="IPR000953">
    <property type="entry name" value="Chromo/chromo_shadow_dom"/>
</dbReference>
<evidence type="ECO:0000313" key="15">
    <source>
        <dbReference type="Proteomes" id="UP000321393"/>
    </source>
</evidence>
<protein>
    <submittedName>
        <fullName evidence="13">Tetratricopeptide repeat protein SKI3</fullName>
    </submittedName>
</protein>
<evidence type="ECO:0000256" key="3">
    <source>
        <dbReference type="ARBA" id="ARBA00022695"/>
    </source>
</evidence>
<feature type="domain" description="Reverse transcriptase" evidence="11">
    <location>
        <begin position="470"/>
        <end position="649"/>
    </location>
</feature>
<dbReference type="FunFam" id="3.10.10.10:FF:000007">
    <property type="entry name" value="Retrovirus-related Pol polyprotein from transposon 17.6-like Protein"/>
    <property type="match status" value="1"/>
</dbReference>
<dbReference type="PANTHER" id="PTHR37984:SF5">
    <property type="entry name" value="PROTEIN NYNRIN-LIKE"/>
    <property type="match status" value="1"/>
</dbReference>
<dbReference type="InterPro" id="IPR000477">
    <property type="entry name" value="RT_dom"/>
</dbReference>
<dbReference type="Gene3D" id="2.40.70.10">
    <property type="entry name" value="Acid Proteases"/>
    <property type="match status" value="1"/>
</dbReference>
<keyword evidence="3" id="KW-0548">Nucleotidyltransferase</keyword>
<keyword evidence="6" id="KW-0378">Hydrolase</keyword>
<dbReference type="Gene3D" id="3.30.420.10">
    <property type="entry name" value="Ribonuclease H-like superfamily/Ribonuclease H"/>
    <property type="match status" value="1"/>
</dbReference>
<gene>
    <name evidence="14" type="ORF">E5676_scaffold134G00180</name>
    <name evidence="13" type="ORF">E6C27_scaffold255G004090</name>
</gene>